<reference evidence="2 3" key="1">
    <citation type="submission" date="2020-03" db="EMBL/GenBank/DDBJ databases">
        <title>Genomic Encyclopedia of Type Strains, Phase IV (KMG-IV): sequencing the most valuable type-strain genomes for metagenomic binning, comparative biology and taxonomic classification.</title>
        <authorList>
            <person name="Goeker M."/>
        </authorList>
    </citation>
    <scope>NUCLEOTIDE SEQUENCE [LARGE SCALE GENOMIC DNA]</scope>
    <source>
        <strain evidence="2 3">DSM 19867</strain>
    </source>
</reference>
<dbReference type="InterPro" id="IPR026045">
    <property type="entry name" value="Ferric-bd"/>
</dbReference>
<dbReference type="GO" id="GO:0030975">
    <property type="term" value="F:thiamine binding"/>
    <property type="evidence" value="ECO:0007669"/>
    <property type="project" value="TreeGrafter"/>
</dbReference>
<dbReference type="GO" id="GO:0015888">
    <property type="term" value="P:thiamine transport"/>
    <property type="evidence" value="ECO:0007669"/>
    <property type="project" value="TreeGrafter"/>
</dbReference>
<dbReference type="CDD" id="cd13544">
    <property type="entry name" value="PBP2_Fbp_like_1"/>
    <property type="match status" value="1"/>
</dbReference>
<dbReference type="GO" id="GO:0030288">
    <property type="term" value="C:outer membrane-bounded periplasmic space"/>
    <property type="evidence" value="ECO:0007669"/>
    <property type="project" value="TreeGrafter"/>
</dbReference>
<dbReference type="Pfam" id="PF13343">
    <property type="entry name" value="SBP_bac_6"/>
    <property type="match status" value="1"/>
</dbReference>
<comment type="caution">
    <text evidence="2">The sequence shown here is derived from an EMBL/GenBank/DDBJ whole genome shotgun (WGS) entry which is preliminary data.</text>
</comment>
<dbReference type="PANTHER" id="PTHR30006">
    <property type="entry name" value="THIAMINE-BINDING PERIPLASMIC PROTEIN-RELATED"/>
    <property type="match status" value="1"/>
</dbReference>
<keyword evidence="1" id="KW-0732">Signal</keyword>
<dbReference type="GO" id="GO:0030976">
    <property type="term" value="F:thiamine pyrophosphate binding"/>
    <property type="evidence" value="ECO:0007669"/>
    <property type="project" value="TreeGrafter"/>
</dbReference>
<dbReference type="PANTHER" id="PTHR30006:SF2">
    <property type="entry name" value="ABC TRANSPORTER SUBSTRATE-BINDING PROTEIN"/>
    <property type="match status" value="1"/>
</dbReference>
<dbReference type="EMBL" id="JAASRM010000001">
    <property type="protein sequence ID" value="NIK89809.1"/>
    <property type="molecule type" value="Genomic_DNA"/>
</dbReference>
<protein>
    <submittedName>
        <fullName evidence="2">Iron(III) transport system substrate-binding protein</fullName>
    </submittedName>
</protein>
<dbReference type="Proteomes" id="UP000570514">
    <property type="component" value="Unassembled WGS sequence"/>
</dbReference>
<proteinExistence type="predicted"/>
<sequence>MKFSGIVICAMALLLGGCQEQKHKLVVYTAAEADQLPAYEAAFHKAHPEIELVWVRDSTGVVTAKLLAEKNAPQADVVFALAASSLLQLDAEKMLQPYTPRGEPGRDARFNDPRTPPHWSGEALWSSAICVNTVEIAKRNVPVPQSWEDLTKPIYRGMIVMPDPGSSGTGLLTISAWLQMWGEAKGWDYMNRLDKNIAQYVHSGSKPCKDAARGEIPIGLSFDFRAAKTKGEGAPIEIVIPKEGTGWDIEASAIIAGTKHSKEAEAFMDWAMSADAMRVYAKSFAVVAVPKLAAPVTNLPSDLPSRLAKADLNWLAQNRTRVIDTWSARYAAHKAPTP</sequence>
<keyword evidence="3" id="KW-1185">Reference proteome</keyword>
<dbReference type="RefSeq" id="WP_167083865.1">
    <property type="nucleotide sequence ID" value="NZ_BAAADC010000001.1"/>
</dbReference>
<gene>
    <name evidence="2" type="ORF">FHS83_003127</name>
</gene>
<evidence type="ECO:0000313" key="3">
    <source>
        <dbReference type="Proteomes" id="UP000570514"/>
    </source>
</evidence>
<evidence type="ECO:0000256" key="1">
    <source>
        <dbReference type="ARBA" id="ARBA00022729"/>
    </source>
</evidence>
<dbReference type="PIRSF" id="PIRSF002825">
    <property type="entry name" value="CfbpA"/>
    <property type="match status" value="1"/>
</dbReference>
<evidence type="ECO:0000313" key="2">
    <source>
        <dbReference type="EMBL" id="NIK89809.1"/>
    </source>
</evidence>
<organism evidence="2 3">
    <name type="scientific">Rhizomicrobium palustre</name>
    <dbReference type="NCBI Taxonomy" id="189966"/>
    <lineage>
        <taxon>Bacteria</taxon>
        <taxon>Pseudomonadati</taxon>
        <taxon>Pseudomonadota</taxon>
        <taxon>Alphaproteobacteria</taxon>
        <taxon>Micropepsales</taxon>
        <taxon>Micropepsaceae</taxon>
        <taxon>Rhizomicrobium</taxon>
    </lineage>
</organism>
<dbReference type="Gene3D" id="3.40.190.10">
    <property type="entry name" value="Periplasmic binding protein-like II"/>
    <property type="match status" value="2"/>
</dbReference>
<accession>A0A846N2R6</accession>
<dbReference type="InterPro" id="IPR017663">
    <property type="entry name" value="ABC_2-AEP-bd"/>
</dbReference>
<dbReference type="AlphaFoldDB" id="A0A846N2R6"/>
<name>A0A846N2R6_9PROT</name>
<dbReference type="SUPFAM" id="SSF53850">
    <property type="entry name" value="Periplasmic binding protein-like II"/>
    <property type="match status" value="1"/>
</dbReference>
<dbReference type="NCBIfam" id="TIGR03261">
    <property type="entry name" value="phnS2"/>
    <property type="match status" value="1"/>
</dbReference>
<dbReference type="PROSITE" id="PS51257">
    <property type="entry name" value="PROKAR_LIPOPROTEIN"/>
    <property type="match status" value="1"/>
</dbReference>